<organism evidence="1 2">
    <name type="scientific">Corynebacterium pseudopelargi</name>
    <dbReference type="NCBI Taxonomy" id="2080757"/>
    <lineage>
        <taxon>Bacteria</taxon>
        <taxon>Bacillati</taxon>
        <taxon>Actinomycetota</taxon>
        <taxon>Actinomycetes</taxon>
        <taxon>Mycobacteriales</taxon>
        <taxon>Corynebacteriaceae</taxon>
        <taxon>Corynebacterium</taxon>
    </lineage>
</organism>
<name>A0A3G6IT75_9CORY</name>
<proteinExistence type="predicted"/>
<accession>A0A3G6IT75</accession>
<dbReference type="AlphaFoldDB" id="A0A3G6IT75"/>
<gene>
    <name evidence="1" type="ORF">CPPEL_03460</name>
</gene>
<dbReference type="KEGG" id="cpso:CPPEL_03460"/>
<sequence length="59" mass="6936">MGLTWRFTCPIAKSIFSVVYLIVRSDLPFKAFESIFNLERRVTLHILLDNSRPSVCDRY</sequence>
<evidence type="ECO:0000313" key="1">
    <source>
        <dbReference type="EMBL" id="AZA08823.1"/>
    </source>
</evidence>
<dbReference type="EMBL" id="CP033898">
    <property type="protein sequence ID" value="AZA08823.1"/>
    <property type="molecule type" value="Genomic_DNA"/>
</dbReference>
<keyword evidence="2" id="KW-1185">Reference proteome</keyword>
<reference evidence="1 2" key="1">
    <citation type="submission" date="2018-11" db="EMBL/GenBank/DDBJ databases">
        <authorList>
            <person name="Kleinhagauer T."/>
            <person name="Glaeser S.P."/>
            <person name="Spergser J."/>
            <person name="Ruckert C."/>
            <person name="Kaempfer P."/>
            <person name="Busse H.-J."/>
        </authorList>
    </citation>
    <scope>NUCLEOTIDE SEQUENCE [LARGE SCALE GENOMIC DNA]</scope>
    <source>
        <strain evidence="1 2">812CH</strain>
    </source>
</reference>
<dbReference type="Proteomes" id="UP000271426">
    <property type="component" value="Chromosome"/>
</dbReference>
<protein>
    <submittedName>
        <fullName evidence="1">Uncharacterized protein</fullName>
    </submittedName>
</protein>
<evidence type="ECO:0000313" key="2">
    <source>
        <dbReference type="Proteomes" id="UP000271426"/>
    </source>
</evidence>